<protein>
    <submittedName>
        <fullName evidence="1">Uncharacterized protein</fullName>
    </submittedName>
</protein>
<name>A0ABU0THP7_9FLAO</name>
<dbReference type="EMBL" id="JAUTAL010000001">
    <property type="protein sequence ID" value="MDQ1096584.1"/>
    <property type="molecule type" value="Genomic_DNA"/>
</dbReference>
<evidence type="ECO:0000313" key="2">
    <source>
        <dbReference type="Proteomes" id="UP001225072"/>
    </source>
</evidence>
<dbReference type="RefSeq" id="WP_307449196.1">
    <property type="nucleotide sequence ID" value="NZ_JAUTAL010000001.1"/>
</dbReference>
<proteinExistence type="predicted"/>
<sequence>MKKTLVFGAVVLGFMAFGQKTIVLDKVGNDKDAHGCKASVGYTYSQINHKCVRPFEQKIRLREAKPAGSAAFMSGVIFSKDMKQAEIFLPTAKSGSMVLARQANGAIWKNGSYVLEAYKKDRYRLKKDNKVIYDQM</sequence>
<comment type="caution">
    <text evidence="1">The sequence shown here is derived from an EMBL/GenBank/DDBJ whole genome shotgun (WGS) entry which is preliminary data.</text>
</comment>
<reference evidence="1 2" key="1">
    <citation type="submission" date="2023-07" db="EMBL/GenBank/DDBJ databases">
        <title>Functional and genomic diversity of the sorghum phyllosphere microbiome.</title>
        <authorList>
            <person name="Shade A."/>
        </authorList>
    </citation>
    <scope>NUCLEOTIDE SEQUENCE [LARGE SCALE GENOMIC DNA]</scope>
    <source>
        <strain evidence="1 2">SORGH_AS_1064</strain>
    </source>
</reference>
<organism evidence="1 2">
    <name type="scientific">Chryseobacterium camelliae</name>
    <dbReference type="NCBI Taxonomy" id="1265445"/>
    <lineage>
        <taxon>Bacteria</taxon>
        <taxon>Pseudomonadati</taxon>
        <taxon>Bacteroidota</taxon>
        <taxon>Flavobacteriia</taxon>
        <taxon>Flavobacteriales</taxon>
        <taxon>Weeksellaceae</taxon>
        <taxon>Chryseobacterium group</taxon>
        <taxon>Chryseobacterium</taxon>
    </lineage>
</organism>
<keyword evidence="2" id="KW-1185">Reference proteome</keyword>
<gene>
    <name evidence="1" type="ORF">QE404_001731</name>
</gene>
<dbReference type="Proteomes" id="UP001225072">
    <property type="component" value="Unassembled WGS sequence"/>
</dbReference>
<accession>A0ABU0THP7</accession>
<evidence type="ECO:0000313" key="1">
    <source>
        <dbReference type="EMBL" id="MDQ1096584.1"/>
    </source>
</evidence>